<feature type="region of interest" description="Disordered" evidence="6">
    <location>
        <begin position="1"/>
        <end position="53"/>
    </location>
</feature>
<dbReference type="InterPro" id="IPR036259">
    <property type="entry name" value="MFS_trans_sf"/>
</dbReference>
<dbReference type="FunFam" id="1.20.1250.20:FF:000082">
    <property type="entry name" value="MFS multidrug transporter, putative"/>
    <property type="match status" value="1"/>
</dbReference>
<dbReference type="InterPro" id="IPR020846">
    <property type="entry name" value="MFS_dom"/>
</dbReference>
<dbReference type="EMBL" id="MU006241">
    <property type="protein sequence ID" value="KAF2820452.1"/>
    <property type="molecule type" value="Genomic_DNA"/>
</dbReference>
<dbReference type="PANTHER" id="PTHR23502:SF45">
    <property type="entry name" value="MAJOR FACILITATOR SUPERFAMILY (MFS) PROFILE DOMAIN-CONTAINING PROTEIN"/>
    <property type="match status" value="1"/>
</dbReference>
<proteinExistence type="inferred from homology"/>
<evidence type="ECO:0000313" key="10">
    <source>
        <dbReference type="Proteomes" id="UP000799424"/>
    </source>
</evidence>
<evidence type="ECO:0000256" key="4">
    <source>
        <dbReference type="ARBA" id="ARBA00022989"/>
    </source>
</evidence>
<evidence type="ECO:0000256" key="3">
    <source>
        <dbReference type="ARBA" id="ARBA00022692"/>
    </source>
</evidence>
<dbReference type="AlphaFoldDB" id="A0A6A6ZH51"/>
<dbReference type="Gene3D" id="1.20.1720.10">
    <property type="entry name" value="Multidrug resistance protein D"/>
    <property type="match status" value="2"/>
</dbReference>
<dbReference type="GO" id="GO:0005886">
    <property type="term" value="C:plasma membrane"/>
    <property type="evidence" value="ECO:0007669"/>
    <property type="project" value="TreeGrafter"/>
</dbReference>
<dbReference type="Pfam" id="PF07690">
    <property type="entry name" value="MFS_1"/>
    <property type="match status" value="1"/>
</dbReference>
<feature type="transmembrane region" description="Helical" evidence="7">
    <location>
        <begin position="228"/>
        <end position="252"/>
    </location>
</feature>
<comment type="similarity">
    <text evidence="2">Belongs to the major facilitator superfamily.</text>
</comment>
<feature type="transmembrane region" description="Helical" evidence="7">
    <location>
        <begin position="424"/>
        <end position="450"/>
    </location>
</feature>
<gene>
    <name evidence="9" type="ORF">CC86DRAFT_121267</name>
</gene>
<dbReference type="Proteomes" id="UP000799424">
    <property type="component" value="Unassembled WGS sequence"/>
</dbReference>
<sequence>MSGYYGPSFHTRASRPGSLAASRANSSYRVPRSAPNSRPVTPRTGSVVTPRNGSIAATMAGTTAAHTASVTAANTAANTAPNSAPGTPGFLSRVNSKLQEESEPETERTSLKSEIMRNEKGEPMIGRVAGGKHITADVEEIDSDCGPIKTIECDMPLTLTEMVKHEEKEYIVLTFATGDKENPFNWNPWYKRSITTMLNLMTLFIGLATTAYSSGINSMCEDFGVPTIMGQLGLFTFNIACAIAPMLLAPFCELVGRKVVYSSAFLCFSLIFIGLALAEDISTVIGLRLLLGLFGCVGTILVGGTFDDMYEPHMRGRPMAMFSFVAIFGTVAAPIYAGFIDQSIGWRWIQGIQGLANVPLLIAIFLFFPETRGGARLHKRAKQLRKVTGDDRYVAEDDIYTPDVKSMLKASSVKAIRMLVTEPVVFAFGLWIAFCWAVVFLFLSVIPITFIEKRGWSEGVAGLPYISLAVGTLLGWAAHHLQMRKYNQLRDDPNVTIVPEHRLYGAMFGAVWLPIGLFIYSFTQYGYLSWVGPVIGLAPIAFGIFFVFESTYSYTADCYGEASSSAIAGQGLMRNTLGAVTPLFASAFFHNVGSQYAGLILALFGTVLSLIPFIMFKYGHMLRARSKLAKEY</sequence>
<feature type="domain" description="Major facilitator superfamily (MFS) profile" evidence="8">
    <location>
        <begin position="194"/>
        <end position="620"/>
    </location>
</feature>
<evidence type="ECO:0000256" key="6">
    <source>
        <dbReference type="SAM" id="MobiDB-lite"/>
    </source>
</evidence>
<protein>
    <submittedName>
        <fullName evidence="9">MFS general substrate transporter</fullName>
    </submittedName>
</protein>
<feature type="transmembrane region" description="Helical" evidence="7">
    <location>
        <begin position="197"/>
        <end position="216"/>
    </location>
</feature>
<dbReference type="PROSITE" id="PS50850">
    <property type="entry name" value="MFS"/>
    <property type="match status" value="1"/>
</dbReference>
<feature type="compositionally biased region" description="Polar residues" evidence="6">
    <location>
        <begin position="23"/>
        <end position="52"/>
    </location>
</feature>
<dbReference type="PANTHER" id="PTHR23502">
    <property type="entry name" value="MAJOR FACILITATOR SUPERFAMILY"/>
    <property type="match status" value="1"/>
</dbReference>
<feature type="transmembrane region" description="Helical" evidence="7">
    <location>
        <begin position="596"/>
        <end position="616"/>
    </location>
</feature>
<organism evidence="9 10">
    <name type="scientific">Ophiobolus disseminans</name>
    <dbReference type="NCBI Taxonomy" id="1469910"/>
    <lineage>
        <taxon>Eukaryota</taxon>
        <taxon>Fungi</taxon>
        <taxon>Dikarya</taxon>
        <taxon>Ascomycota</taxon>
        <taxon>Pezizomycotina</taxon>
        <taxon>Dothideomycetes</taxon>
        <taxon>Pleosporomycetidae</taxon>
        <taxon>Pleosporales</taxon>
        <taxon>Pleosporineae</taxon>
        <taxon>Phaeosphaeriaceae</taxon>
        <taxon>Ophiobolus</taxon>
    </lineage>
</organism>
<evidence type="ECO:0000256" key="1">
    <source>
        <dbReference type="ARBA" id="ARBA00004141"/>
    </source>
</evidence>
<feature type="transmembrane region" description="Helical" evidence="7">
    <location>
        <begin position="284"/>
        <end position="306"/>
    </location>
</feature>
<keyword evidence="4 7" id="KW-1133">Transmembrane helix</keyword>
<dbReference type="OrthoDB" id="4050368at2759"/>
<evidence type="ECO:0000313" key="9">
    <source>
        <dbReference type="EMBL" id="KAF2820452.1"/>
    </source>
</evidence>
<feature type="compositionally biased region" description="Basic and acidic residues" evidence="6">
    <location>
        <begin position="105"/>
        <end position="117"/>
    </location>
</feature>
<dbReference type="GO" id="GO:0022857">
    <property type="term" value="F:transmembrane transporter activity"/>
    <property type="evidence" value="ECO:0007669"/>
    <property type="project" value="InterPro"/>
</dbReference>
<keyword evidence="3 7" id="KW-0812">Transmembrane</keyword>
<keyword evidence="10" id="KW-1185">Reference proteome</keyword>
<dbReference type="SUPFAM" id="SSF103473">
    <property type="entry name" value="MFS general substrate transporter"/>
    <property type="match status" value="1"/>
</dbReference>
<evidence type="ECO:0000256" key="7">
    <source>
        <dbReference type="SAM" id="Phobius"/>
    </source>
</evidence>
<name>A0A6A6ZH51_9PLEO</name>
<dbReference type="InterPro" id="IPR011701">
    <property type="entry name" value="MFS"/>
</dbReference>
<evidence type="ECO:0000256" key="5">
    <source>
        <dbReference type="ARBA" id="ARBA00023136"/>
    </source>
</evidence>
<feature type="transmembrane region" description="Helical" evidence="7">
    <location>
        <begin position="259"/>
        <end position="278"/>
    </location>
</feature>
<keyword evidence="5 7" id="KW-0472">Membrane</keyword>
<feature type="transmembrane region" description="Helical" evidence="7">
    <location>
        <begin position="527"/>
        <end position="548"/>
    </location>
</feature>
<evidence type="ECO:0000259" key="8">
    <source>
        <dbReference type="PROSITE" id="PS50850"/>
    </source>
</evidence>
<feature type="transmembrane region" description="Helical" evidence="7">
    <location>
        <begin position="502"/>
        <end position="521"/>
    </location>
</feature>
<accession>A0A6A6ZH51</accession>
<comment type="subcellular location">
    <subcellularLocation>
        <location evidence="1">Membrane</location>
        <topology evidence="1">Multi-pass membrane protein</topology>
    </subcellularLocation>
</comment>
<feature type="transmembrane region" description="Helical" evidence="7">
    <location>
        <begin position="318"/>
        <end position="336"/>
    </location>
</feature>
<reference evidence="9" key="1">
    <citation type="journal article" date="2020" name="Stud. Mycol.">
        <title>101 Dothideomycetes genomes: a test case for predicting lifestyles and emergence of pathogens.</title>
        <authorList>
            <person name="Haridas S."/>
            <person name="Albert R."/>
            <person name="Binder M."/>
            <person name="Bloem J."/>
            <person name="Labutti K."/>
            <person name="Salamov A."/>
            <person name="Andreopoulos B."/>
            <person name="Baker S."/>
            <person name="Barry K."/>
            <person name="Bills G."/>
            <person name="Bluhm B."/>
            <person name="Cannon C."/>
            <person name="Castanera R."/>
            <person name="Culley D."/>
            <person name="Daum C."/>
            <person name="Ezra D."/>
            <person name="Gonzalez J."/>
            <person name="Henrissat B."/>
            <person name="Kuo A."/>
            <person name="Liang C."/>
            <person name="Lipzen A."/>
            <person name="Lutzoni F."/>
            <person name="Magnuson J."/>
            <person name="Mondo S."/>
            <person name="Nolan M."/>
            <person name="Ohm R."/>
            <person name="Pangilinan J."/>
            <person name="Park H.-J."/>
            <person name="Ramirez L."/>
            <person name="Alfaro M."/>
            <person name="Sun H."/>
            <person name="Tritt A."/>
            <person name="Yoshinaga Y."/>
            <person name="Zwiers L.-H."/>
            <person name="Turgeon B."/>
            <person name="Goodwin S."/>
            <person name="Spatafora J."/>
            <person name="Crous P."/>
            <person name="Grigoriev I."/>
        </authorList>
    </citation>
    <scope>NUCLEOTIDE SEQUENCE</scope>
    <source>
        <strain evidence="9">CBS 113818</strain>
    </source>
</reference>
<feature type="region of interest" description="Disordered" evidence="6">
    <location>
        <begin position="94"/>
        <end position="117"/>
    </location>
</feature>
<feature type="transmembrane region" description="Helical" evidence="7">
    <location>
        <begin position="348"/>
        <end position="368"/>
    </location>
</feature>
<feature type="transmembrane region" description="Helical" evidence="7">
    <location>
        <begin position="462"/>
        <end position="481"/>
    </location>
</feature>
<evidence type="ECO:0000256" key="2">
    <source>
        <dbReference type="ARBA" id="ARBA00008335"/>
    </source>
</evidence>